<dbReference type="Pfam" id="PF25873">
    <property type="entry name" value="WHD_MalT"/>
    <property type="match status" value="1"/>
</dbReference>
<evidence type="ECO:0000259" key="5">
    <source>
        <dbReference type="PROSITE" id="PS50043"/>
    </source>
</evidence>
<dbReference type="InterPro" id="IPR059106">
    <property type="entry name" value="WHD_MalT"/>
</dbReference>
<name>A0A540VEA2_9CHLR</name>
<dbReference type="InParanoid" id="A0A540VEA2"/>
<dbReference type="EMBL" id="VIGC01000017">
    <property type="protein sequence ID" value="TQE95089.1"/>
    <property type="molecule type" value="Genomic_DNA"/>
</dbReference>
<feature type="domain" description="HTH luxR-type" evidence="5">
    <location>
        <begin position="832"/>
        <end position="897"/>
    </location>
</feature>
<sequence>MTQWHLPDTIPLTKLRPPRLAEDILERPHLVQALQKAVANHRLTLLSAPAGAGKTIAVAALHAACPQMPMAWVALDEGDDELQAFLQLLIAAVRPHLPDFGSQAQPLLAAGRDAPPNIRRLLGLLINDFAAHLGQTEGPFLLVLEDYHRIDNPAIHSLVDYLLERMPPDLHLLLTTRHDPPLRLAHLRARGQLAEFRLDGLSFSPDEVVRLFQEELDMALSPTDVEQIHQRTGGWAAGVRLLALYLARLDTTTRRRDLLAHLAGSHHFLFDYLMEEVFNRLSGREQTFLLQTAILDELTPTACQAVTGLQDAGALLDGLYRQNLFLTLSEAADPLAEPVYRSHALFAGFLRRELHRQPGMDMAALHRRAADVASTPERHIHHLLAAADWPAAAEAIIDLGRAQCQQDFVHPRVMAWIDGLPAEARRAHYWLDLIEAGHLRQRGELSRAWELAQDAYPRAQAAGDVAGELEALWTLAFYVTEQSDPVWQTRLGELSGQHPDRLSPLRRTNLLMGKIWYALNGGHWAAAQELFHDYLRTAETAGDIRIYDAAGQFLGPQFLFLERGMELVERFDQAALHLLGEAEEGLAHAGIYMRQGWIHLLRGDLSAAATAEERTRRLQDEIGALAWMDIMLDILRLALLIARGECDALADFVRRAEVERHQIDTHRNNLYYYRVALWRGLWQQDRREELRQVQRAIEAEEDLRSIAEIKTFLALLAGWQAVAAGQPAAAETAFQAAVGHHRRIPWIGIWGNPGLDLALFYLQEGRPQDALAAWREAAREMVHRGMPGQPLWTGRKVIPLLELAVAEEVYPHVARMALDAFGVDAAPRPLPIPGSQEWLTPREVEVLRLLLEGATNRAIADALVITPRTAKAHVSNILQKLQAATRSEAAARARQLGLFG</sequence>
<comment type="caution">
    <text evidence="6">The sequence shown here is derived from an EMBL/GenBank/DDBJ whole genome shotgun (WGS) entry which is preliminary data.</text>
</comment>
<dbReference type="Gene3D" id="3.40.50.300">
    <property type="entry name" value="P-loop containing nucleotide triphosphate hydrolases"/>
    <property type="match status" value="1"/>
</dbReference>
<dbReference type="Pfam" id="PF00196">
    <property type="entry name" value="GerE"/>
    <property type="match status" value="1"/>
</dbReference>
<dbReference type="OrthoDB" id="1137593at2"/>
<dbReference type="InterPro" id="IPR016032">
    <property type="entry name" value="Sig_transdc_resp-reg_C-effctor"/>
</dbReference>
<dbReference type="AlphaFoldDB" id="A0A540VEA2"/>
<dbReference type="SUPFAM" id="SSF46894">
    <property type="entry name" value="C-terminal effector domain of the bipartite response regulators"/>
    <property type="match status" value="1"/>
</dbReference>
<organism evidence="6 7">
    <name type="scientific">Litorilinea aerophila</name>
    <dbReference type="NCBI Taxonomy" id="1204385"/>
    <lineage>
        <taxon>Bacteria</taxon>
        <taxon>Bacillati</taxon>
        <taxon>Chloroflexota</taxon>
        <taxon>Caldilineae</taxon>
        <taxon>Caldilineales</taxon>
        <taxon>Caldilineaceae</taxon>
        <taxon>Litorilinea</taxon>
    </lineage>
</organism>
<evidence type="ECO:0000256" key="3">
    <source>
        <dbReference type="ARBA" id="ARBA00023163"/>
    </source>
</evidence>
<dbReference type="InterPro" id="IPR041664">
    <property type="entry name" value="AAA_16"/>
</dbReference>
<evidence type="ECO:0000313" key="6">
    <source>
        <dbReference type="EMBL" id="TQE95089.1"/>
    </source>
</evidence>
<dbReference type="InterPro" id="IPR027417">
    <property type="entry name" value="P-loop_NTPase"/>
</dbReference>
<protein>
    <submittedName>
        <fullName evidence="6">AAA family ATPase</fullName>
    </submittedName>
</protein>
<dbReference type="PRINTS" id="PR00038">
    <property type="entry name" value="HTHLUXR"/>
</dbReference>
<dbReference type="RefSeq" id="WP_141610766.1">
    <property type="nucleotide sequence ID" value="NZ_VIGC02000017.1"/>
</dbReference>
<dbReference type="PANTHER" id="PTHR44688:SF16">
    <property type="entry name" value="DNA-BINDING TRANSCRIPTIONAL ACTIVATOR DEVR_DOSR"/>
    <property type="match status" value="1"/>
</dbReference>
<dbReference type="CDD" id="cd06170">
    <property type="entry name" value="LuxR_C_like"/>
    <property type="match status" value="1"/>
</dbReference>
<dbReference type="GO" id="GO:0003677">
    <property type="term" value="F:DNA binding"/>
    <property type="evidence" value="ECO:0007669"/>
    <property type="project" value="UniProtKB-KW"/>
</dbReference>
<dbReference type="Pfam" id="PF13191">
    <property type="entry name" value="AAA_16"/>
    <property type="match status" value="1"/>
</dbReference>
<dbReference type="GO" id="GO:0006355">
    <property type="term" value="P:regulation of DNA-templated transcription"/>
    <property type="evidence" value="ECO:0007669"/>
    <property type="project" value="InterPro"/>
</dbReference>
<keyword evidence="7" id="KW-1185">Reference proteome</keyword>
<evidence type="ECO:0000256" key="1">
    <source>
        <dbReference type="ARBA" id="ARBA00023015"/>
    </source>
</evidence>
<evidence type="ECO:0000256" key="2">
    <source>
        <dbReference type="ARBA" id="ARBA00023125"/>
    </source>
</evidence>
<dbReference type="PANTHER" id="PTHR44688">
    <property type="entry name" value="DNA-BINDING TRANSCRIPTIONAL ACTIVATOR DEVR_DOSR"/>
    <property type="match status" value="1"/>
</dbReference>
<dbReference type="InterPro" id="IPR000792">
    <property type="entry name" value="Tscrpt_reg_LuxR_C"/>
</dbReference>
<dbReference type="Gene3D" id="1.10.10.10">
    <property type="entry name" value="Winged helix-like DNA-binding domain superfamily/Winged helix DNA-binding domain"/>
    <property type="match status" value="1"/>
</dbReference>
<accession>A0A540VEA2</accession>
<keyword evidence="3" id="KW-0804">Transcription</keyword>
<feature type="coiled-coil region" evidence="4">
    <location>
        <begin position="683"/>
        <end position="710"/>
    </location>
</feature>
<dbReference type="PROSITE" id="PS50043">
    <property type="entry name" value="HTH_LUXR_2"/>
    <property type="match status" value="1"/>
</dbReference>
<keyword evidence="1" id="KW-0805">Transcription regulation</keyword>
<evidence type="ECO:0000313" key="7">
    <source>
        <dbReference type="Proteomes" id="UP000317371"/>
    </source>
</evidence>
<dbReference type="SUPFAM" id="SSF52540">
    <property type="entry name" value="P-loop containing nucleoside triphosphate hydrolases"/>
    <property type="match status" value="1"/>
</dbReference>
<reference evidence="6 7" key="1">
    <citation type="submission" date="2019-06" db="EMBL/GenBank/DDBJ databases">
        <title>Genome sequence of Litorilinea aerophila BAA-2444.</title>
        <authorList>
            <person name="Maclea K.S."/>
            <person name="Maurais E.G."/>
            <person name="Iannazzi L.C."/>
        </authorList>
    </citation>
    <scope>NUCLEOTIDE SEQUENCE [LARGE SCALE GENOMIC DNA]</scope>
    <source>
        <strain evidence="6 7">ATCC BAA-2444</strain>
    </source>
</reference>
<evidence type="ECO:0000256" key="4">
    <source>
        <dbReference type="SAM" id="Coils"/>
    </source>
</evidence>
<dbReference type="InterPro" id="IPR036388">
    <property type="entry name" value="WH-like_DNA-bd_sf"/>
</dbReference>
<proteinExistence type="predicted"/>
<dbReference type="Proteomes" id="UP000317371">
    <property type="component" value="Unassembled WGS sequence"/>
</dbReference>
<keyword evidence="2" id="KW-0238">DNA-binding</keyword>
<dbReference type="SMART" id="SM00421">
    <property type="entry name" value="HTH_LUXR"/>
    <property type="match status" value="1"/>
</dbReference>
<gene>
    <name evidence="6" type="ORF">FKZ61_14015</name>
</gene>
<keyword evidence="4" id="KW-0175">Coiled coil</keyword>